<dbReference type="AlphaFoldDB" id="A0A7J5U378"/>
<comment type="caution">
    <text evidence="2">The sequence shown here is derived from an EMBL/GenBank/DDBJ whole genome shotgun (WGS) entry which is preliminary data.</text>
</comment>
<accession>A0A7J5U378</accession>
<reference evidence="2 3" key="1">
    <citation type="submission" date="2019-10" db="EMBL/GenBank/DDBJ databases">
        <title>Rudanella paleaurantiibacter sp. nov., isolated from sludge.</title>
        <authorList>
            <person name="Xu S.Q."/>
        </authorList>
    </citation>
    <scope>NUCLEOTIDE SEQUENCE [LARGE SCALE GENOMIC DNA]</scope>
    <source>
        <strain evidence="2 3">HX-22-17</strain>
    </source>
</reference>
<evidence type="ECO:0000313" key="3">
    <source>
        <dbReference type="Proteomes" id="UP000488299"/>
    </source>
</evidence>
<dbReference type="InterPro" id="IPR026444">
    <property type="entry name" value="Secre_tail"/>
</dbReference>
<dbReference type="GO" id="GO:0008237">
    <property type="term" value="F:metallopeptidase activity"/>
    <property type="evidence" value="ECO:0007669"/>
    <property type="project" value="InterPro"/>
</dbReference>
<protein>
    <submittedName>
        <fullName evidence="2">T9SS type A sorting domain-containing protein</fullName>
    </submittedName>
</protein>
<gene>
    <name evidence="2" type="ORF">F5984_08620</name>
</gene>
<dbReference type="Gene3D" id="3.40.390.10">
    <property type="entry name" value="Collagenase (Catalytic Domain)"/>
    <property type="match status" value="1"/>
</dbReference>
<dbReference type="NCBIfam" id="TIGR04183">
    <property type="entry name" value="Por_Secre_tail"/>
    <property type="match status" value="1"/>
</dbReference>
<proteinExistence type="predicted"/>
<sequence length="899" mass="98355">MRFLFAARLLTVLGLWLVMSSAWGQKTAPRSAYQQFAMQTRLDKPVSTTCFARLDNTNFYSLPAPEAFLKARNARTAAPQSSTFIVTYNGFPDNARAAFQLAVDIWQSVIKSPIPIRMTANWTNLGSPSRNRVTLGQASPSDYYRLYGPTQKTDAFYPIALAEKIARRELNGTAPDIGASFNSQVNWYLGTDGKPGPTQLDFVTVVLHEIGHGLGFVSGRSVGNNNTASIFTFVFDAFVENGQGQKLINETIFPDNSAALYNQFVGDNLFFNGPILQQKTGQKARLYAPSTFQPGSSTSHLDERTYPDGSINELMTPEASNGVANFNPGPLTLAMFEDMEWKTTSIIHETPLRDSEEVTDRTLTFDVFSDTTLVANSVRLFIGRGAATANVASYSAVTPTLIPGTTNRYSFTIPASQATGRIGYYFQVQDASGRTFTSPGKLSSTGQQFIYGATLGPDNVPPTIAQLGLRTNGLFTSPTATTVAGTNNYYVFTSTDTLNVSAIIRDDRLTGVDTAYVEYQINGVNQTPAPMRYTEQIRELTDGQALVDSVYMARLRFPAGSLTAGSRIQYRVVAIDSARARNRVVFPAQGFYDIAVVAPQATARTSYSTSFADPVASAADFVTNGFTVGQPSGFQSPMLQSEHPYRNGNTYDFENNTSAVLLAPIRLKANPDSATIRFSEIALIEPGETGTRYGDPGFFDYVIVEGSKDGGRTWQPMIEGYDARDNNDWNRTWNNSLSGVSPDINSSAPGTPTLFKQREIRMLETGLFRPNDVVLIRFRLYADQLSYGWGWAIDNLQIQVPPPPPILATEPTRSVQFTVYPNPSSNGSIRVEAKLARAATEAGLTVTSPMGQTLRTIALPVRGTTINEPIDLTQLPTGLYLLQLKVGDTTETKKIMITR</sequence>
<dbReference type="InterPro" id="IPR024079">
    <property type="entry name" value="MetalloPept_cat_dom_sf"/>
</dbReference>
<evidence type="ECO:0000259" key="1">
    <source>
        <dbReference type="Pfam" id="PF18962"/>
    </source>
</evidence>
<dbReference type="RefSeq" id="WP_152123822.1">
    <property type="nucleotide sequence ID" value="NZ_WELI01000002.1"/>
</dbReference>
<organism evidence="2 3">
    <name type="scientific">Rudanella paleaurantiibacter</name>
    <dbReference type="NCBI Taxonomy" id="2614655"/>
    <lineage>
        <taxon>Bacteria</taxon>
        <taxon>Pseudomonadati</taxon>
        <taxon>Bacteroidota</taxon>
        <taxon>Cytophagia</taxon>
        <taxon>Cytophagales</taxon>
        <taxon>Cytophagaceae</taxon>
        <taxon>Rudanella</taxon>
    </lineage>
</organism>
<feature type="domain" description="Secretion system C-terminal sorting" evidence="1">
    <location>
        <begin position="819"/>
        <end position="897"/>
    </location>
</feature>
<dbReference type="EMBL" id="WELI01000002">
    <property type="protein sequence ID" value="KAB7732253.1"/>
    <property type="molecule type" value="Genomic_DNA"/>
</dbReference>
<dbReference type="SUPFAM" id="SSF55486">
    <property type="entry name" value="Metalloproteases ('zincins'), catalytic domain"/>
    <property type="match status" value="2"/>
</dbReference>
<keyword evidence="3" id="KW-1185">Reference proteome</keyword>
<evidence type="ECO:0000313" key="2">
    <source>
        <dbReference type="EMBL" id="KAB7732253.1"/>
    </source>
</evidence>
<dbReference type="Pfam" id="PF18962">
    <property type="entry name" value="Por_Secre_tail"/>
    <property type="match status" value="1"/>
</dbReference>
<name>A0A7J5U378_9BACT</name>
<dbReference type="Proteomes" id="UP000488299">
    <property type="component" value="Unassembled WGS sequence"/>
</dbReference>